<comment type="caution">
    <text evidence="7">The sequence shown here is derived from an EMBL/GenBank/DDBJ whole genome shotgun (WGS) entry which is preliminary data.</text>
</comment>
<name>A0AAE3KEK9_9PSEU</name>
<dbReference type="Gene3D" id="1.10.10.60">
    <property type="entry name" value="Homeodomain-like"/>
    <property type="match status" value="1"/>
</dbReference>
<evidence type="ECO:0000256" key="2">
    <source>
        <dbReference type="ARBA" id="ARBA00023125"/>
    </source>
</evidence>
<dbReference type="GO" id="GO:0000976">
    <property type="term" value="F:transcription cis-regulatory region binding"/>
    <property type="evidence" value="ECO:0007669"/>
    <property type="project" value="TreeGrafter"/>
</dbReference>
<dbReference type="RefSeq" id="WP_253767157.1">
    <property type="nucleotide sequence ID" value="NZ_JAMTCK010000002.1"/>
</dbReference>
<dbReference type="InterPro" id="IPR001647">
    <property type="entry name" value="HTH_TetR"/>
</dbReference>
<gene>
    <name evidence="7" type="ORF">LX83_000795</name>
</gene>
<protein>
    <submittedName>
        <fullName evidence="7">Transcriptional regulator, TetR family</fullName>
    </submittedName>
</protein>
<accession>A0AAE3KEK9</accession>
<evidence type="ECO:0000313" key="8">
    <source>
        <dbReference type="Proteomes" id="UP001206128"/>
    </source>
</evidence>
<dbReference type="Proteomes" id="UP001206128">
    <property type="component" value="Unassembled WGS sequence"/>
</dbReference>
<dbReference type="PANTHER" id="PTHR30055">
    <property type="entry name" value="HTH-TYPE TRANSCRIPTIONAL REGULATOR RUTR"/>
    <property type="match status" value="1"/>
</dbReference>
<organism evidence="7 8">
    <name type="scientific">Goodfellowiella coeruleoviolacea</name>
    <dbReference type="NCBI Taxonomy" id="334858"/>
    <lineage>
        <taxon>Bacteria</taxon>
        <taxon>Bacillati</taxon>
        <taxon>Actinomycetota</taxon>
        <taxon>Actinomycetes</taxon>
        <taxon>Pseudonocardiales</taxon>
        <taxon>Pseudonocardiaceae</taxon>
        <taxon>Goodfellowiella</taxon>
    </lineage>
</organism>
<keyword evidence="3" id="KW-0804">Transcription</keyword>
<dbReference type="PROSITE" id="PS50977">
    <property type="entry name" value="HTH_TETR_2"/>
    <property type="match status" value="1"/>
</dbReference>
<dbReference type="AlphaFoldDB" id="A0AAE3KEK9"/>
<keyword evidence="8" id="KW-1185">Reference proteome</keyword>
<keyword evidence="1" id="KW-0805">Transcription regulation</keyword>
<dbReference type="EMBL" id="JAMTCK010000002">
    <property type="protein sequence ID" value="MCP2163955.1"/>
    <property type="molecule type" value="Genomic_DNA"/>
</dbReference>
<proteinExistence type="predicted"/>
<evidence type="ECO:0000256" key="3">
    <source>
        <dbReference type="ARBA" id="ARBA00023163"/>
    </source>
</evidence>
<dbReference type="InterPro" id="IPR050109">
    <property type="entry name" value="HTH-type_TetR-like_transc_reg"/>
</dbReference>
<dbReference type="GO" id="GO:0003700">
    <property type="term" value="F:DNA-binding transcription factor activity"/>
    <property type="evidence" value="ECO:0007669"/>
    <property type="project" value="TreeGrafter"/>
</dbReference>
<dbReference type="SUPFAM" id="SSF46689">
    <property type="entry name" value="Homeodomain-like"/>
    <property type="match status" value="1"/>
</dbReference>
<evidence type="ECO:0000313" key="7">
    <source>
        <dbReference type="EMBL" id="MCP2163955.1"/>
    </source>
</evidence>
<reference evidence="7" key="1">
    <citation type="submission" date="2022-06" db="EMBL/GenBank/DDBJ databases">
        <title>Genomic Encyclopedia of Archaeal and Bacterial Type Strains, Phase II (KMG-II): from individual species to whole genera.</title>
        <authorList>
            <person name="Goeker M."/>
        </authorList>
    </citation>
    <scope>NUCLEOTIDE SEQUENCE</scope>
    <source>
        <strain evidence="7">DSM 43935</strain>
    </source>
</reference>
<evidence type="ECO:0000256" key="5">
    <source>
        <dbReference type="SAM" id="MobiDB-lite"/>
    </source>
</evidence>
<dbReference type="PRINTS" id="PR00455">
    <property type="entry name" value="HTHTETR"/>
</dbReference>
<feature type="region of interest" description="Disordered" evidence="5">
    <location>
        <begin position="208"/>
        <end position="228"/>
    </location>
</feature>
<keyword evidence="2 4" id="KW-0238">DNA-binding</keyword>
<dbReference type="Gene3D" id="1.10.357.10">
    <property type="entry name" value="Tetracycline Repressor, domain 2"/>
    <property type="match status" value="1"/>
</dbReference>
<feature type="domain" description="HTH tetR-type" evidence="6">
    <location>
        <begin position="14"/>
        <end position="74"/>
    </location>
</feature>
<sequence>MGELGSGLRELKKQQTRTAISHVATRLFIERGFDRVTIAEVAAAAEVAKMTVTNHFPRKEDLVFDVHAELVARPARTVAERAAGESAFDALRRAYFAALDRRDALLGFSGVEFARLITESPTLLARLRELHGEQEDALTGVLAEETGAPVLARAAAVQLVGAERVLFHEVLRRTLAGASHDEIAAGLAEVAEQVFALLEPGLGDFARRAGATGQESGSAARRGGAGVG</sequence>
<dbReference type="PANTHER" id="PTHR30055:SF234">
    <property type="entry name" value="HTH-TYPE TRANSCRIPTIONAL REGULATOR BETI"/>
    <property type="match status" value="1"/>
</dbReference>
<evidence type="ECO:0000256" key="1">
    <source>
        <dbReference type="ARBA" id="ARBA00023015"/>
    </source>
</evidence>
<feature type="DNA-binding region" description="H-T-H motif" evidence="4">
    <location>
        <begin position="37"/>
        <end position="56"/>
    </location>
</feature>
<evidence type="ECO:0000259" key="6">
    <source>
        <dbReference type="PROSITE" id="PS50977"/>
    </source>
</evidence>
<dbReference type="InterPro" id="IPR009057">
    <property type="entry name" value="Homeodomain-like_sf"/>
</dbReference>
<dbReference type="Pfam" id="PF00440">
    <property type="entry name" value="TetR_N"/>
    <property type="match status" value="1"/>
</dbReference>
<evidence type="ECO:0000256" key="4">
    <source>
        <dbReference type="PROSITE-ProRule" id="PRU00335"/>
    </source>
</evidence>